<dbReference type="AlphaFoldDB" id="A0A0L8GXI6"/>
<feature type="non-terminal residue" evidence="2">
    <location>
        <position position="1"/>
    </location>
</feature>
<evidence type="ECO:0000256" key="1">
    <source>
        <dbReference type="SAM" id="MobiDB-lite"/>
    </source>
</evidence>
<sequence>KHVYFCECVNVHITDDDDDDDDDDNNNNNNNNDNNNSNNKTKVLSIKNIQIDVFIKTENT</sequence>
<evidence type="ECO:0000313" key="2">
    <source>
        <dbReference type="EMBL" id="KOF81300.1"/>
    </source>
</evidence>
<accession>A0A0L8GXI6</accession>
<dbReference type="EMBL" id="KQ420105">
    <property type="protein sequence ID" value="KOF81300.1"/>
    <property type="molecule type" value="Genomic_DNA"/>
</dbReference>
<feature type="compositionally biased region" description="Acidic residues" evidence="1">
    <location>
        <begin position="15"/>
        <end position="25"/>
    </location>
</feature>
<name>A0A0L8GXI6_OCTBM</name>
<gene>
    <name evidence="2" type="ORF">OCBIM_22026747mg</name>
</gene>
<reference evidence="2" key="1">
    <citation type="submission" date="2015-07" db="EMBL/GenBank/DDBJ databases">
        <title>MeaNS - Measles Nucleotide Surveillance Program.</title>
        <authorList>
            <person name="Tran T."/>
            <person name="Druce J."/>
        </authorList>
    </citation>
    <scope>NUCLEOTIDE SEQUENCE</scope>
    <source>
        <strain evidence="2">UCB-OBI-ISO-001</strain>
        <tissue evidence="2">Gonad</tissue>
    </source>
</reference>
<organism evidence="2">
    <name type="scientific">Octopus bimaculoides</name>
    <name type="common">California two-spotted octopus</name>
    <dbReference type="NCBI Taxonomy" id="37653"/>
    <lineage>
        <taxon>Eukaryota</taxon>
        <taxon>Metazoa</taxon>
        <taxon>Spiralia</taxon>
        <taxon>Lophotrochozoa</taxon>
        <taxon>Mollusca</taxon>
        <taxon>Cephalopoda</taxon>
        <taxon>Coleoidea</taxon>
        <taxon>Octopodiformes</taxon>
        <taxon>Octopoda</taxon>
        <taxon>Incirrata</taxon>
        <taxon>Octopodidae</taxon>
        <taxon>Octopus</taxon>
    </lineage>
</organism>
<feature type="compositionally biased region" description="Low complexity" evidence="1">
    <location>
        <begin position="26"/>
        <end position="39"/>
    </location>
</feature>
<feature type="region of interest" description="Disordered" evidence="1">
    <location>
        <begin position="14"/>
        <end position="42"/>
    </location>
</feature>
<proteinExistence type="predicted"/>
<protein>
    <submittedName>
        <fullName evidence="2">Uncharacterized protein</fullName>
    </submittedName>
</protein>